<evidence type="ECO:0000256" key="1">
    <source>
        <dbReference type="ARBA" id="ARBA00044755"/>
    </source>
</evidence>
<dbReference type="Proteomes" id="UP000294567">
    <property type="component" value="Unassembled WGS sequence"/>
</dbReference>
<keyword evidence="3" id="KW-1185">Reference proteome</keyword>
<dbReference type="RefSeq" id="WP_132028660.1">
    <property type="nucleotide sequence ID" value="NZ_CP068564.1"/>
</dbReference>
<evidence type="ECO:0000313" key="3">
    <source>
        <dbReference type="Proteomes" id="UP000294567"/>
    </source>
</evidence>
<dbReference type="InterPro" id="IPR007607">
    <property type="entry name" value="BacA/B"/>
</dbReference>
<dbReference type="Pfam" id="PF04519">
    <property type="entry name" value="Bactofilin"/>
    <property type="match status" value="1"/>
</dbReference>
<proteinExistence type="inferred from homology"/>
<gene>
    <name evidence="2" type="ORF">EDD65_11057</name>
</gene>
<evidence type="ECO:0000313" key="2">
    <source>
        <dbReference type="EMBL" id="TCS87622.1"/>
    </source>
</evidence>
<accession>A0A4R3KRJ4</accession>
<dbReference type="AlphaFoldDB" id="A0A4R3KRJ4"/>
<organism evidence="2 3">
    <name type="scientific">Keratinibaculum paraultunense</name>
    <dbReference type="NCBI Taxonomy" id="1278232"/>
    <lineage>
        <taxon>Bacteria</taxon>
        <taxon>Bacillati</taxon>
        <taxon>Bacillota</taxon>
        <taxon>Tissierellia</taxon>
        <taxon>Tissierellales</taxon>
        <taxon>Tepidimicrobiaceae</taxon>
        <taxon>Keratinibaculum</taxon>
    </lineage>
</organism>
<protein>
    <submittedName>
        <fullName evidence="2">Cytoskeletal protein CcmA (Bactofilin family)</fullName>
    </submittedName>
</protein>
<dbReference type="PANTHER" id="PTHR35024">
    <property type="entry name" value="HYPOTHETICAL CYTOSOLIC PROTEIN"/>
    <property type="match status" value="1"/>
</dbReference>
<name>A0A4R3KRJ4_9FIRM</name>
<comment type="caution">
    <text evidence="2">The sequence shown here is derived from an EMBL/GenBank/DDBJ whole genome shotgun (WGS) entry which is preliminary data.</text>
</comment>
<dbReference type="EMBL" id="SMAE01000010">
    <property type="protein sequence ID" value="TCS87622.1"/>
    <property type="molecule type" value="Genomic_DNA"/>
</dbReference>
<comment type="similarity">
    <text evidence="1">Belongs to the bactofilin family.</text>
</comment>
<sequence>MFGKKEEFTSKIDSLIGENTKIIGKIEGSGSLRIDGFIEGDIDYNGDIIIGETGKVEGNISCNNLSLSGKVKGNINSKSNLTILPKGNLVGDTEVASLIIHENASFNGNCKMKNENNHSKITNLEEKVKDKSK</sequence>
<dbReference type="OrthoDB" id="9802488at2"/>
<reference evidence="2 3" key="1">
    <citation type="submission" date="2019-03" db="EMBL/GenBank/DDBJ databases">
        <title>Genomic Encyclopedia of Type Strains, Phase IV (KMG-IV): sequencing the most valuable type-strain genomes for metagenomic binning, comparative biology and taxonomic classification.</title>
        <authorList>
            <person name="Goeker M."/>
        </authorList>
    </citation>
    <scope>NUCLEOTIDE SEQUENCE [LARGE SCALE GENOMIC DNA]</scope>
    <source>
        <strain evidence="2 3">DSM 26752</strain>
    </source>
</reference>
<dbReference type="PANTHER" id="PTHR35024:SF4">
    <property type="entry name" value="POLYMER-FORMING CYTOSKELETAL PROTEIN"/>
    <property type="match status" value="1"/>
</dbReference>